<evidence type="ECO:0000256" key="6">
    <source>
        <dbReference type="ARBA" id="ARBA00022989"/>
    </source>
</evidence>
<evidence type="ECO:0000256" key="1">
    <source>
        <dbReference type="ARBA" id="ARBA00004651"/>
    </source>
</evidence>
<keyword evidence="4" id="KW-1003">Cell membrane</keyword>
<comment type="caution">
    <text evidence="9">The sequence shown here is derived from an EMBL/GenBank/DDBJ whole genome shotgun (WGS) entry which is preliminary data.</text>
</comment>
<dbReference type="RefSeq" id="WP_131483858.1">
    <property type="nucleotide sequence ID" value="NZ_SJDL01000047.1"/>
</dbReference>
<reference evidence="9 10" key="1">
    <citation type="submission" date="2019-02" db="EMBL/GenBank/DDBJ databases">
        <title>Marinobacter halodurans sp. nov., a marine bacterium isolated from sea tidal flat.</title>
        <authorList>
            <person name="Yoo Y."/>
            <person name="Lee D.W."/>
            <person name="Kim B.S."/>
            <person name="Kim J.-J."/>
        </authorList>
    </citation>
    <scope>NUCLEOTIDE SEQUENCE [LARGE SCALE GENOMIC DNA]</scope>
    <source>
        <strain evidence="9 10">YJ-S3-2</strain>
    </source>
</reference>
<keyword evidence="10" id="KW-1185">Reference proteome</keyword>
<evidence type="ECO:0000256" key="4">
    <source>
        <dbReference type="ARBA" id="ARBA00022475"/>
    </source>
</evidence>
<dbReference type="InterPro" id="IPR038770">
    <property type="entry name" value="Na+/solute_symporter_sf"/>
</dbReference>
<dbReference type="EMBL" id="SJDL01000047">
    <property type="protein sequence ID" value="TBW48620.1"/>
    <property type="molecule type" value="Genomic_DNA"/>
</dbReference>
<feature type="transmembrane region" description="Helical" evidence="8">
    <location>
        <begin position="278"/>
        <end position="303"/>
    </location>
</feature>
<accession>A0ABY1ZGE1</accession>
<feature type="transmembrane region" description="Helical" evidence="8">
    <location>
        <begin position="124"/>
        <end position="149"/>
    </location>
</feature>
<keyword evidence="6 8" id="KW-1133">Transmembrane helix</keyword>
<dbReference type="PANTHER" id="PTHR36838">
    <property type="entry name" value="AUXIN EFFLUX CARRIER FAMILY PROTEIN"/>
    <property type="match status" value="1"/>
</dbReference>
<name>A0ABY1ZGE1_9GAMM</name>
<evidence type="ECO:0000256" key="5">
    <source>
        <dbReference type="ARBA" id="ARBA00022692"/>
    </source>
</evidence>
<evidence type="ECO:0000256" key="8">
    <source>
        <dbReference type="SAM" id="Phobius"/>
    </source>
</evidence>
<dbReference type="PANTHER" id="PTHR36838:SF4">
    <property type="entry name" value="AUXIN EFFLUX CARRIER FAMILY PROTEIN"/>
    <property type="match status" value="1"/>
</dbReference>
<keyword evidence="5 8" id="KW-0812">Transmembrane</keyword>
<protein>
    <submittedName>
        <fullName evidence="9">AEC family transporter</fullName>
    </submittedName>
</protein>
<keyword evidence="7 8" id="KW-0472">Membrane</keyword>
<evidence type="ECO:0000256" key="3">
    <source>
        <dbReference type="ARBA" id="ARBA00022448"/>
    </source>
</evidence>
<feature type="transmembrane region" description="Helical" evidence="8">
    <location>
        <begin position="65"/>
        <end position="87"/>
    </location>
</feature>
<dbReference type="InterPro" id="IPR004776">
    <property type="entry name" value="Mem_transp_PIN-like"/>
</dbReference>
<feature type="transmembrane region" description="Helical" evidence="8">
    <location>
        <begin position="223"/>
        <end position="244"/>
    </location>
</feature>
<feature type="transmembrane region" description="Helical" evidence="8">
    <location>
        <begin position="38"/>
        <end position="53"/>
    </location>
</feature>
<dbReference type="Pfam" id="PF03547">
    <property type="entry name" value="Mem_trans"/>
    <property type="match status" value="1"/>
</dbReference>
<comment type="subcellular location">
    <subcellularLocation>
        <location evidence="1">Cell membrane</location>
        <topology evidence="1">Multi-pass membrane protein</topology>
    </subcellularLocation>
</comment>
<keyword evidence="3" id="KW-0813">Transport</keyword>
<feature type="transmembrane region" description="Helical" evidence="8">
    <location>
        <begin position="194"/>
        <end position="211"/>
    </location>
</feature>
<organism evidence="9 10">
    <name type="scientific">Marinobacter halodurans</name>
    <dbReference type="NCBI Taxonomy" id="2528979"/>
    <lineage>
        <taxon>Bacteria</taxon>
        <taxon>Pseudomonadati</taxon>
        <taxon>Pseudomonadota</taxon>
        <taxon>Gammaproteobacteria</taxon>
        <taxon>Pseudomonadales</taxon>
        <taxon>Marinobacteraceae</taxon>
        <taxon>Marinobacter</taxon>
    </lineage>
</organism>
<dbReference type="Proteomes" id="UP000313645">
    <property type="component" value="Unassembled WGS sequence"/>
</dbReference>
<feature type="transmembrane region" description="Helical" evidence="8">
    <location>
        <begin position="250"/>
        <end position="271"/>
    </location>
</feature>
<proteinExistence type="inferred from homology"/>
<feature type="transmembrane region" description="Helical" evidence="8">
    <location>
        <begin position="161"/>
        <end position="182"/>
    </location>
</feature>
<sequence length="304" mass="32169">MDVLIQALVPVFGLILLGQFLRRIQFPGDGFWPMAERFTYYVLFPPMLLYKLGSAHIPASAYGDVALIVVGMGLSMTLVLALVQWFARWPGPVFSSVYQGAIRFNTFVGLASAGLLMGDDGLSLFAVAVAINVPMLNLLCILMFSVVVGQGRPKLSSVVRTIVTNPLIIGSVSGALWGYLGIGFHPVFARFLEPLSSMGLPLGLLTVGAGLQLKGMRSASTPFLVSTALKLVAFPFIAAGLAWWVGVEGLLLQVVVLLAALPTASSAYILARQLGGDATLMAGIVSGQTLLAIFIMPLMLGLLG</sequence>
<evidence type="ECO:0000256" key="2">
    <source>
        <dbReference type="ARBA" id="ARBA00010145"/>
    </source>
</evidence>
<evidence type="ECO:0000256" key="7">
    <source>
        <dbReference type="ARBA" id="ARBA00023136"/>
    </source>
</evidence>
<evidence type="ECO:0000313" key="9">
    <source>
        <dbReference type="EMBL" id="TBW48620.1"/>
    </source>
</evidence>
<evidence type="ECO:0000313" key="10">
    <source>
        <dbReference type="Proteomes" id="UP000313645"/>
    </source>
</evidence>
<gene>
    <name evidence="9" type="ORF">EZI54_21010</name>
</gene>
<comment type="similarity">
    <text evidence="2">Belongs to the auxin efflux carrier (TC 2.A.69) family.</text>
</comment>
<dbReference type="Gene3D" id="1.20.1530.20">
    <property type="match status" value="1"/>
</dbReference>